<proteinExistence type="predicted"/>
<evidence type="ECO:0000313" key="3">
    <source>
        <dbReference type="Proteomes" id="UP000628840"/>
    </source>
</evidence>
<comment type="caution">
    <text evidence="2">The sequence shown here is derived from an EMBL/GenBank/DDBJ whole genome shotgun (WGS) entry which is preliminary data.</text>
</comment>
<dbReference type="Pfam" id="PF24430">
    <property type="entry name" value="DUF7553"/>
    <property type="match status" value="1"/>
</dbReference>
<dbReference type="OrthoDB" id="197463at2157"/>
<organism evidence="2 3">
    <name type="scientific">Halarchaeum grantii</name>
    <dbReference type="NCBI Taxonomy" id="1193105"/>
    <lineage>
        <taxon>Archaea</taxon>
        <taxon>Methanobacteriati</taxon>
        <taxon>Methanobacteriota</taxon>
        <taxon>Stenosarchaea group</taxon>
        <taxon>Halobacteria</taxon>
        <taxon>Halobacteriales</taxon>
        <taxon>Halobacteriaceae</taxon>
    </lineage>
</organism>
<dbReference type="AlphaFoldDB" id="A0A830F1F4"/>
<accession>A0A830F1F4</accession>
<gene>
    <name evidence="2" type="ORF">GCM10009037_12170</name>
</gene>
<evidence type="ECO:0000313" key="2">
    <source>
        <dbReference type="EMBL" id="GGL30018.1"/>
    </source>
</evidence>
<keyword evidence="3" id="KW-1185">Reference proteome</keyword>
<sequence length="90" mass="9912">MALENLQEASETLEQAAADAEDDEIRERITTQAEQLGKLADRERGPDHGRLARHMHALQDLVDDTDGELAAQIDDALANVRAYRETVSGV</sequence>
<evidence type="ECO:0000256" key="1">
    <source>
        <dbReference type="SAM" id="MobiDB-lite"/>
    </source>
</evidence>
<name>A0A830F1F4_9EURY</name>
<feature type="region of interest" description="Disordered" evidence="1">
    <location>
        <begin position="1"/>
        <end position="24"/>
    </location>
</feature>
<dbReference type="Proteomes" id="UP000628840">
    <property type="component" value="Unassembled WGS sequence"/>
</dbReference>
<reference evidence="2 3" key="1">
    <citation type="journal article" date="2019" name="Int. J. Syst. Evol. Microbiol.">
        <title>The Global Catalogue of Microorganisms (GCM) 10K type strain sequencing project: providing services to taxonomists for standard genome sequencing and annotation.</title>
        <authorList>
            <consortium name="The Broad Institute Genomics Platform"/>
            <consortium name="The Broad Institute Genome Sequencing Center for Infectious Disease"/>
            <person name="Wu L."/>
            <person name="Ma J."/>
        </authorList>
    </citation>
    <scope>NUCLEOTIDE SEQUENCE [LARGE SCALE GENOMIC DNA]</scope>
    <source>
        <strain evidence="2 3">JCM 19585</strain>
    </source>
</reference>
<dbReference type="EMBL" id="BMPF01000001">
    <property type="protein sequence ID" value="GGL30018.1"/>
    <property type="molecule type" value="Genomic_DNA"/>
</dbReference>
<dbReference type="InterPro" id="IPR055975">
    <property type="entry name" value="DUF7553"/>
</dbReference>
<protein>
    <submittedName>
        <fullName evidence="2">Uncharacterized protein</fullName>
    </submittedName>
</protein>
<dbReference type="RefSeq" id="WP_188880318.1">
    <property type="nucleotide sequence ID" value="NZ_BMPF01000001.1"/>
</dbReference>